<sequence length="172" mass="19977">MDQNLRQRHKCQRGQLMIIVHDSRQCGELICANFWRKIGWDKFRVTNFQIEKLCMCISVVFIAIYKIDNNPNVTFVPYVEAPINVPDCEARFNENGTVHWEPDEIVGLYRVRDPSKLKKRNGIDEELKLEKQDDDDNQIEGDRQGSETISVDGYNGSKKTLLPIHAPIKYIP</sequence>
<proteinExistence type="predicted"/>
<dbReference type="AlphaFoldDB" id="A0A5J4V1L1"/>
<feature type="region of interest" description="Disordered" evidence="1">
    <location>
        <begin position="131"/>
        <end position="158"/>
    </location>
</feature>
<comment type="caution">
    <text evidence="2">The sequence shown here is derived from an EMBL/GenBank/DDBJ whole genome shotgun (WGS) entry which is preliminary data.</text>
</comment>
<accession>A0A5J4V1L1</accession>
<dbReference type="EMBL" id="SNRW01010856">
    <property type="protein sequence ID" value="KAA6375965.1"/>
    <property type="molecule type" value="Genomic_DNA"/>
</dbReference>
<evidence type="ECO:0000256" key="1">
    <source>
        <dbReference type="SAM" id="MobiDB-lite"/>
    </source>
</evidence>
<gene>
    <name evidence="2" type="ORF">EZS28_028509</name>
</gene>
<reference evidence="2 3" key="1">
    <citation type="submission" date="2019-03" db="EMBL/GenBank/DDBJ databases">
        <title>Single cell metagenomics reveals metabolic interactions within the superorganism composed of flagellate Streblomastix strix and complex community of Bacteroidetes bacteria on its surface.</title>
        <authorList>
            <person name="Treitli S.C."/>
            <person name="Kolisko M."/>
            <person name="Husnik F."/>
            <person name="Keeling P."/>
            <person name="Hampl V."/>
        </authorList>
    </citation>
    <scope>NUCLEOTIDE SEQUENCE [LARGE SCALE GENOMIC DNA]</scope>
    <source>
        <strain evidence="2">ST1C</strain>
    </source>
</reference>
<evidence type="ECO:0000313" key="3">
    <source>
        <dbReference type="Proteomes" id="UP000324800"/>
    </source>
</evidence>
<evidence type="ECO:0000313" key="2">
    <source>
        <dbReference type="EMBL" id="KAA6375965.1"/>
    </source>
</evidence>
<name>A0A5J4V1L1_9EUKA</name>
<dbReference type="Proteomes" id="UP000324800">
    <property type="component" value="Unassembled WGS sequence"/>
</dbReference>
<organism evidence="2 3">
    <name type="scientific">Streblomastix strix</name>
    <dbReference type="NCBI Taxonomy" id="222440"/>
    <lineage>
        <taxon>Eukaryota</taxon>
        <taxon>Metamonada</taxon>
        <taxon>Preaxostyla</taxon>
        <taxon>Oxymonadida</taxon>
        <taxon>Streblomastigidae</taxon>
        <taxon>Streblomastix</taxon>
    </lineage>
</organism>
<protein>
    <submittedName>
        <fullName evidence="2">Uncharacterized protein</fullName>
    </submittedName>
</protein>